<feature type="compositionally biased region" description="Polar residues" evidence="2">
    <location>
        <begin position="107"/>
        <end position="121"/>
    </location>
</feature>
<feature type="compositionally biased region" description="Polar residues" evidence="2">
    <location>
        <begin position="219"/>
        <end position="246"/>
    </location>
</feature>
<dbReference type="PANTHER" id="PTHR46179">
    <property type="entry name" value="ZINC FINGER PROTEIN"/>
    <property type="match status" value="1"/>
</dbReference>
<dbReference type="GO" id="GO:0008270">
    <property type="term" value="F:zinc ion binding"/>
    <property type="evidence" value="ECO:0007669"/>
    <property type="project" value="UniProtKB-KW"/>
</dbReference>
<dbReference type="GO" id="GO:0006357">
    <property type="term" value="P:regulation of transcription by RNA polymerase II"/>
    <property type="evidence" value="ECO:0007669"/>
    <property type="project" value="TreeGrafter"/>
</dbReference>
<dbReference type="AlphaFoldDB" id="A0A2U3DSI6"/>
<name>A0A2U3DSI6_PURLI</name>
<gene>
    <name evidence="4" type="ORF">PCL_07267</name>
</gene>
<evidence type="ECO:0000313" key="4">
    <source>
        <dbReference type="EMBL" id="PWI65217.1"/>
    </source>
</evidence>
<sequence length="404" mass="43896">MLASRMRLGGRDVVHDPRSDLNSHNGVLTNAAYRNMTKLSRSMTDVYNDELYPRCADTASASLLSQNTISSNSNSVFAQRIDAANSHYLSATSRLSATTTKARSPFRTGSQYAPSEGSDTGASRDGLVIDSAQWMGSQSKARHNVACLQQQADRSVTMETMKITSPKEVVLELDEIENRGLPPFAQVVPDSKACTSGQDASFGLESSCLQANDSHISGVSSTMGYRSSQASTDPSVLQQYPSATRARSSHETRPSLSLADSGSVGATGHMLTNSARPDPKAGSGVYSCTYRKCTLRFGTPSLLKKHKRESHRKTLGLLGHRLHRLGSTQDGPHRCDSINPITAKACNAAFTRPYDLTRHEDTIHNAGKQRLQCGLCMEEKSFSRADALTRHYRVCHAHMDVPGN</sequence>
<evidence type="ECO:0000259" key="3">
    <source>
        <dbReference type="PROSITE" id="PS50157"/>
    </source>
</evidence>
<dbReference type="EMBL" id="LCWV01000036">
    <property type="protein sequence ID" value="PWI65217.1"/>
    <property type="molecule type" value="Genomic_DNA"/>
</dbReference>
<keyword evidence="1" id="KW-0863">Zinc-finger</keyword>
<feature type="domain" description="C2H2-type" evidence="3">
    <location>
        <begin position="286"/>
        <end position="311"/>
    </location>
</feature>
<feature type="region of interest" description="Disordered" evidence="2">
    <location>
        <begin position="219"/>
        <end position="280"/>
    </location>
</feature>
<evidence type="ECO:0000256" key="2">
    <source>
        <dbReference type="SAM" id="MobiDB-lite"/>
    </source>
</evidence>
<evidence type="ECO:0000313" key="5">
    <source>
        <dbReference type="Proteomes" id="UP000245956"/>
    </source>
</evidence>
<dbReference type="PROSITE" id="PS00028">
    <property type="entry name" value="ZINC_FINGER_C2H2_1"/>
    <property type="match status" value="1"/>
</dbReference>
<comment type="caution">
    <text evidence="4">The sequence shown here is derived from an EMBL/GenBank/DDBJ whole genome shotgun (WGS) entry which is preliminary data.</text>
</comment>
<dbReference type="Proteomes" id="UP000245956">
    <property type="component" value="Unassembled WGS sequence"/>
</dbReference>
<feature type="domain" description="C2H2-type" evidence="3">
    <location>
        <begin position="333"/>
        <end position="369"/>
    </location>
</feature>
<accession>A0A2U3DSI6</accession>
<keyword evidence="1" id="KW-0862">Zinc</keyword>
<feature type="region of interest" description="Disordered" evidence="2">
    <location>
        <begin position="1"/>
        <end position="21"/>
    </location>
</feature>
<dbReference type="InterPro" id="IPR051061">
    <property type="entry name" value="Zinc_finger_trans_reg"/>
</dbReference>
<proteinExistence type="predicted"/>
<feature type="compositionally biased region" description="Basic and acidic residues" evidence="2">
    <location>
        <begin position="9"/>
        <end position="21"/>
    </location>
</feature>
<reference evidence="4 5" key="1">
    <citation type="journal article" date="2016" name="Front. Microbiol.">
        <title>Genome and transcriptome sequences reveal the specific parasitism of the nematophagous Purpureocillium lilacinum 36-1.</title>
        <authorList>
            <person name="Xie J."/>
            <person name="Li S."/>
            <person name="Mo C."/>
            <person name="Xiao X."/>
            <person name="Peng D."/>
            <person name="Wang G."/>
            <person name="Xiao Y."/>
        </authorList>
    </citation>
    <scope>NUCLEOTIDE SEQUENCE [LARGE SCALE GENOMIC DNA]</scope>
    <source>
        <strain evidence="4 5">36-1</strain>
    </source>
</reference>
<keyword evidence="1" id="KW-0479">Metal-binding</keyword>
<dbReference type="InterPro" id="IPR013087">
    <property type="entry name" value="Znf_C2H2_type"/>
</dbReference>
<dbReference type="PROSITE" id="PS50157">
    <property type="entry name" value="ZINC_FINGER_C2H2_2"/>
    <property type="match status" value="2"/>
</dbReference>
<dbReference type="PANTHER" id="PTHR46179:SF19">
    <property type="entry name" value="C2H2 FINGER DOMAIN TRANSCRIPTION FACTOR (EUROFUNG)-RELATED"/>
    <property type="match status" value="1"/>
</dbReference>
<protein>
    <recommendedName>
        <fullName evidence="3">C2H2-type domain-containing protein</fullName>
    </recommendedName>
</protein>
<evidence type="ECO:0000256" key="1">
    <source>
        <dbReference type="PROSITE-ProRule" id="PRU00042"/>
    </source>
</evidence>
<dbReference type="Gene3D" id="3.30.160.60">
    <property type="entry name" value="Classic Zinc Finger"/>
    <property type="match status" value="1"/>
</dbReference>
<dbReference type="GO" id="GO:0005634">
    <property type="term" value="C:nucleus"/>
    <property type="evidence" value="ECO:0007669"/>
    <property type="project" value="TreeGrafter"/>
</dbReference>
<feature type="region of interest" description="Disordered" evidence="2">
    <location>
        <begin position="99"/>
        <end position="124"/>
    </location>
</feature>
<organism evidence="4 5">
    <name type="scientific">Purpureocillium lilacinum</name>
    <name type="common">Paecilomyces lilacinus</name>
    <dbReference type="NCBI Taxonomy" id="33203"/>
    <lineage>
        <taxon>Eukaryota</taxon>
        <taxon>Fungi</taxon>
        <taxon>Dikarya</taxon>
        <taxon>Ascomycota</taxon>
        <taxon>Pezizomycotina</taxon>
        <taxon>Sordariomycetes</taxon>
        <taxon>Hypocreomycetidae</taxon>
        <taxon>Hypocreales</taxon>
        <taxon>Ophiocordycipitaceae</taxon>
        <taxon>Purpureocillium</taxon>
    </lineage>
</organism>
<dbReference type="SMART" id="SM00355">
    <property type="entry name" value="ZnF_C2H2"/>
    <property type="match status" value="3"/>
</dbReference>